<reference evidence="3 4" key="1">
    <citation type="submission" date="2023-03" db="EMBL/GenBank/DDBJ databases">
        <title>Draft genome sequence of Thalassotalea insulae KCTC 62186T.</title>
        <authorList>
            <person name="Sawabe T."/>
        </authorList>
    </citation>
    <scope>NUCLEOTIDE SEQUENCE [LARGE SCALE GENOMIC DNA]</scope>
    <source>
        <strain evidence="3 4">KCTC 62186</strain>
    </source>
</reference>
<comment type="caution">
    <text evidence="3">The sequence shown here is derived from an EMBL/GenBank/DDBJ whole genome shotgun (WGS) entry which is preliminary data.</text>
</comment>
<dbReference type="Gene3D" id="2.60.120.10">
    <property type="entry name" value="Jelly Rolls"/>
    <property type="match status" value="1"/>
</dbReference>
<evidence type="ECO:0000313" key="3">
    <source>
        <dbReference type="EMBL" id="GLX79921.1"/>
    </source>
</evidence>
<proteinExistence type="predicted"/>
<protein>
    <recommendedName>
        <fullName evidence="2">Cupin type-2 domain-containing protein</fullName>
    </recommendedName>
</protein>
<dbReference type="PANTHER" id="PTHR43346">
    <property type="entry name" value="LIGAND BINDING DOMAIN PROTEIN, PUTATIVE (AFU_ORTHOLOGUE AFUA_6G14370)-RELATED"/>
    <property type="match status" value="1"/>
</dbReference>
<organism evidence="3 4">
    <name type="scientific">Thalassotalea insulae</name>
    <dbReference type="NCBI Taxonomy" id="2056778"/>
    <lineage>
        <taxon>Bacteria</taxon>
        <taxon>Pseudomonadati</taxon>
        <taxon>Pseudomonadota</taxon>
        <taxon>Gammaproteobacteria</taxon>
        <taxon>Alteromonadales</taxon>
        <taxon>Colwelliaceae</taxon>
        <taxon>Thalassotalea</taxon>
    </lineage>
</organism>
<sequence length="158" mass="17513">MKKTILLVGLIVCLSSHAHVTEKTNAQHDASVYSGVIAPKPITQYKNNENIVFKILLEKRNYEAASFELAEITIPPGINVPGHTHNSDEYIYVLSGELEHKIGNKSVILKAGDIGIAPKHIKVSHRAISDTEVKTLVIWTPTGEAEYWQKILSTSMKK</sequence>
<dbReference type="InterPro" id="IPR052538">
    <property type="entry name" value="Flavonoid_dioxygenase-like"/>
</dbReference>
<dbReference type="EMBL" id="BSST01000001">
    <property type="protein sequence ID" value="GLX79921.1"/>
    <property type="molecule type" value="Genomic_DNA"/>
</dbReference>
<gene>
    <name evidence="3" type="ORF">tinsulaeT_32610</name>
</gene>
<feature type="signal peptide" evidence="1">
    <location>
        <begin position="1"/>
        <end position="18"/>
    </location>
</feature>
<evidence type="ECO:0000256" key="1">
    <source>
        <dbReference type="SAM" id="SignalP"/>
    </source>
</evidence>
<evidence type="ECO:0000313" key="4">
    <source>
        <dbReference type="Proteomes" id="UP001157186"/>
    </source>
</evidence>
<dbReference type="Proteomes" id="UP001157186">
    <property type="component" value="Unassembled WGS sequence"/>
</dbReference>
<feature type="chain" id="PRO_5045041245" description="Cupin type-2 domain-containing protein" evidence="1">
    <location>
        <begin position="19"/>
        <end position="158"/>
    </location>
</feature>
<dbReference type="CDD" id="cd02208">
    <property type="entry name" value="cupin_RmlC-like"/>
    <property type="match status" value="1"/>
</dbReference>
<keyword evidence="1" id="KW-0732">Signal</keyword>
<accession>A0ABQ6GZ85</accession>
<dbReference type="RefSeq" id="WP_284245872.1">
    <property type="nucleotide sequence ID" value="NZ_BSST01000001.1"/>
</dbReference>
<dbReference type="PANTHER" id="PTHR43346:SF1">
    <property type="entry name" value="QUERCETIN 2,3-DIOXYGENASE-RELATED"/>
    <property type="match status" value="1"/>
</dbReference>
<dbReference type="Pfam" id="PF07883">
    <property type="entry name" value="Cupin_2"/>
    <property type="match status" value="1"/>
</dbReference>
<evidence type="ECO:0000259" key="2">
    <source>
        <dbReference type="Pfam" id="PF07883"/>
    </source>
</evidence>
<feature type="domain" description="Cupin type-2" evidence="2">
    <location>
        <begin position="72"/>
        <end position="139"/>
    </location>
</feature>
<dbReference type="InterPro" id="IPR011051">
    <property type="entry name" value="RmlC_Cupin_sf"/>
</dbReference>
<dbReference type="InterPro" id="IPR013096">
    <property type="entry name" value="Cupin_2"/>
</dbReference>
<dbReference type="SUPFAM" id="SSF51182">
    <property type="entry name" value="RmlC-like cupins"/>
    <property type="match status" value="1"/>
</dbReference>
<dbReference type="InterPro" id="IPR014710">
    <property type="entry name" value="RmlC-like_jellyroll"/>
</dbReference>
<keyword evidence="4" id="KW-1185">Reference proteome</keyword>
<name>A0ABQ6GZ85_9GAMM</name>